<name>A0ABY1PAZ7_9FLAO</name>
<evidence type="ECO:0000313" key="2">
    <source>
        <dbReference type="Proteomes" id="UP001157960"/>
    </source>
</evidence>
<dbReference type="EMBL" id="FXTZ01000011">
    <property type="protein sequence ID" value="SMP29165.1"/>
    <property type="molecule type" value="Genomic_DNA"/>
</dbReference>
<reference evidence="1 2" key="1">
    <citation type="submission" date="2017-05" db="EMBL/GenBank/DDBJ databases">
        <authorList>
            <person name="Varghese N."/>
            <person name="Submissions S."/>
        </authorList>
    </citation>
    <scope>NUCLEOTIDE SEQUENCE [LARGE SCALE GENOMIC DNA]</scope>
    <source>
        <strain evidence="1 2">DSM 28214</strain>
    </source>
</reference>
<evidence type="ECO:0000313" key="1">
    <source>
        <dbReference type="EMBL" id="SMP29165.1"/>
    </source>
</evidence>
<accession>A0ABY1PAZ7</accession>
<dbReference type="Proteomes" id="UP001157960">
    <property type="component" value="Unassembled WGS sequence"/>
</dbReference>
<sequence>MHMSVYGEASKYLQKQGVPRVYRKQISESFEVSTISLRTADNSTFGLRFYGGAGNQSGRYLFPTFTNYTNRVVLALPPSWNKMSGISQFQIEPGTTYIFGRAASQG</sequence>
<comment type="caution">
    <text evidence="1">The sequence shown here is derived from an EMBL/GenBank/DDBJ whole genome shotgun (WGS) entry which is preliminary data.</text>
</comment>
<organism evidence="1 2">
    <name type="scientific">Chryseobacterium profundimaris</name>
    <dbReference type="NCBI Taxonomy" id="1387275"/>
    <lineage>
        <taxon>Bacteria</taxon>
        <taxon>Pseudomonadati</taxon>
        <taxon>Bacteroidota</taxon>
        <taxon>Flavobacteriia</taxon>
        <taxon>Flavobacteriales</taxon>
        <taxon>Weeksellaceae</taxon>
        <taxon>Chryseobacterium group</taxon>
        <taxon>Chryseobacterium</taxon>
    </lineage>
</organism>
<gene>
    <name evidence="1" type="ORF">SAMN06264346_11181</name>
</gene>
<protein>
    <submittedName>
        <fullName evidence="1">Uncharacterized protein</fullName>
    </submittedName>
</protein>
<keyword evidence="2" id="KW-1185">Reference proteome</keyword>
<proteinExistence type="predicted"/>